<keyword evidence="2" id="KW-1185">Reference proteome</keyword>
<dbReference type="HOGENOM" id="CLU_2131090_0_0_0"/>
<dbReference type="PaxDb" id="123214-PERMA_A0070"/>
<dbReference type="Proteomes" id="UP000001366">
    <property type="component" value="Plasmid unnamed"/>
</dbReference>
<gene>
    <name evidence="1" type="ordered locus">PERMA_A0070</name>
</gene>
<protein>
    <submittedName>
        <fullName evidence="1">Uncharacterized protein</fullName>
    </submittedName>
</protein>
<dbReference type="EMBL" id="CP001231">
    <property type="protein sequence ID" value="ACO04999.1"/>
    <property type="molecule type" value="Genomic_DNA"/>
</dbReference>
<geneLocation type="plasmid" evidence="2">
    <name>pPERMA01</name>
</geneLocation>
<reference evidence="1 2" key="1">
    <citation type="journal article" date="2009" name="J. Bacteriol.">
        <title>Complete and draft genome sequences of six members of the Aquificales.</title>
        <authorList>
            <person name="Reysenbach A.L."/>
            <person name="Hamamura N."/>
            <person name="Podar M."/>
            <person name="Griffiths E."/>
            <person name="Ferreira S."/>
            <person name="Hochstein R."/>
            <person name="Heidelberg J."/>
            <person name="Johnson J."/>
            <person name="Mead D."/>
            <person name="Pohorille A."/>
            <person name="Sarmiento M."/>
            <person name="Schweighofer K."/>
            <person name="Seshadri R."/>
            <person name="Voytek M.A."/>
        </authorList>
    </citation>
    <scope>NUCLEOTIDE SEQUENCE [LARGE SCALE GENOMIC DNA]</scope>
    <source>
        <strain evidence="2">DSM 14350 / EX-H1</strain>
        <plasmid evidence="2">pPERMA01</plasmid>
    </source>
</reference>
<dbReference type="KEGG" id="pmx:PERMA_A0070"/>
<name>C0QUZ9_PERMH</name>
<sequence>MAKLSKDKTTISISLSKEVVEVLNVFKNRSKLIDDILSSLLLNLSPAEMLELIKTMTNGGDVIEFLIKKKCRELGIQMQVDKTEDFETKQVKEPKAVVEEKKSNKVNPQDWWG</sequence>
<proteinExistence type="predicted"/>
<keyword evidence="1" id="KW-0614">Plasmid</keyword>
<evidence type="ECO:0000313" key="1">
    <source>
        <dbReference type="EMBL" id="ACO04999.1"/>
    </source>
</evidence>
<accession>C0QUZ9</accession>
<evidence type="ECO:0000313" key="2">
    <source>
        <dbReference type="Proteomes" id="UP000001366"/>
    </source>
</evidence>
<dbReference type="AlphaFoldDB" id="C0QUZ9"/>
<organism evidence="1 2">
    <name type="scientific">Persephonella marina (strain DSM 14350 / EX-H1)</name>
    <dbReference type="NCBI Taxonomy" id="123214"/>
    <lineage>
        <taxon>Bacteria</taxon>
        <taxon>Pseudomonadati</taxon>
        <taxon>Aquificota</taxon>
        <taxon>Aquificia</taxon>
        <taxon>Aquificales</taxon>
        <taxon>Hydrogenothermaceae</taxon>
        <taxon>Persephonella</taxon>
    </lineage>
</organism>
<dbReference type="RefSeq" id="WP_012675187.1">
    <property type="nucleotide sequence ID" value="NC_012439.1"/>
</dbReference>